<protein>
    <submittedName>
        <fullName evidence="1">Uncharacterized protein</fullName>
    </submittedName>
</protein>
<gene>
    <name evidence="1" type="ORF">LCGC14_2107840</name>
</gene>
<comment type="caution">
    <text evidence="1">The sequence shown here is derived from an EMBL/GenBank/DDBJ whole genome shotgun (WGS) entry which is preliminary data.</text>
</comment>
<organism evidence="1">
    <name type="scientific">marine sediment metagenome</name>
    <dbReference type="NCBI Taxonomy" id="412755"/>
    <lineage>
        <taxon>unclassified sequences</taxon>
        <taxon>metagenomes</taxon>
        <taxon>ecological metagenomes</taxon>
    </lineage>
</organism>
<evidence type="ECO:0000313" key="1">
    <source>
        <dbReference type="EMBL" id="KKL70147.1"/>
    </source>
</evidence>
<name>A0A0F9H496_9ZZZZ</name>
<accession>A0A0F9H496</accession>
<proteinExistence type="predicted"/>
<sequence>MAVWIGIDDIKSDVLYGLLIGRAFKNRATLEVRKTWDLHFYPTEKGRKRGMIYQKRQYGGDLMTFEIKVIDLFKQAELAVVIPREINVNEAAMQYLKK</sequence>
<reference evidence="1" key="1">
    <citation type="journal article" date="2015" name="Nature">
        <title>Complex archaea that bridge the gap between prokaryotes and eukaryotes.</title>
        <authorList>
            <person name="Spang A."/>
            <person name="Saw J.H."/>
            <person name="Jorgensen S.L."/>
            <person name="Zaremba-Niedzwiedzka K."/>
            <person name="Martijn J."/>
            <person name="Lind A.E."/>
            <person name="van Eijk R."/>
            <person name="Schleper C."/>
            <person name="Guy L."/>
            <person name="Ettema T.J."/>
        </authorList>
    </citation>
    <scope>NUCLEOTIDE SEQUENCE</scope>
</reference>
<dbReference type="EMBL" id="LAZR01025984">
    <property type="protein sequence ID" value="KKL70147.1"/>
    <property type="molecule type" value="Genomic_DNA"/>
</dbReference>
<dbReference type="AlphaFoldDB" id="A0A0F9H496"/>